<evidence type="ECO:0000256" key="5">
    <source>
        <dbReference type="ARBA" id="ARBA00038359"/>
    </source>
</evidence>
<evidence type="ECO:0000259" key="8">
    <source>
        <dbReference type="Pfam" id="PF20684"/>
    </source>
</evidence>
<sequence>MLNLPYQSYVAWRVCVTMFHVAAILSTLLRIRTRYKSQRMWLDDYLVIVPMTVDFIYCISPWALPLLSPDPRGTGQFDLRKLWAVLLLCFTVIWFSRICFMLSLARIFPPGSPTRSRILSLVFLFALLFCVVVLLLAFHCDPYNSSATHCVKFLRFDPATKYAYSVDTISDIIMIITPLVVLWKVKLPKLEKRIILAALSGSIMTLLLFAVLMFITFGPFQRYNLPYVILSIMLSHLTAASSLLTCNALVVVTNIFRVYRRRTGRIEEARSPETTSADSSNPTRPAPTSAPVFELDKTKEDANHQSPQSSYDPNIDTTSDGATESEGSAAPVSMFTLTQITMEDYDSRYGPPDSTNPRSRLPGVPISSTRVA</sequence>
<dbReference type="Proteomes" id="UP000567179">
    <property type="component" value="Unassembled WGS sequence"/>
</dbReference>
<feature type="transmembrane region" description="Helical" evidence="7">
    <location>
        <begin position="41"/>
        <end position="62"/>
    </location>
</feature>
<keyword evidence="10" id="KW-1185">Reference proteome</keyword>
<comment type="similarity">
    <text evidence="5">Belongs to the SAT4 family.</text>
</comment>
<keyword evidence="3 7" id="KW-1133">Transmembrane helix</keyword>
<organism evidence="9 10">
    <name type="scientific">Psilocybe cf. subviscida</name>
    <dbReference type="NCBI Taxonomy" id="2480587"/>
    <lineage>
        <taxon>Eukaryota</taxon>
        <taxon>Fungi</taxon>
        <taxon>Dikarya</taxon>
        <taxon>Basidiomycota</taxon>
        <taxon>Agaricomycotina</taxon>
        <taxon>Agaricomycetes</taxon>
        <taxon>Agaricomycetidae</taxon>
        <taxon>Agaricales</taxon>
        <taxon>Agaricineae</taxon>
        <taxon>Strophariaceae</taxon>
        <taxon>Psilocybe</taxon>
    </lineage>
</organism>
<dbReference type="InterPro" id="IPR052337">
    <property type="entry name" value="SAT4-like"/>
</dbReference>
<feature type="compositionally biased region" description="Basic and acidic residues" evidence="6">
    <location>
        <begin position="294"/>
        <end position="303"/>
    </location>
</feature>
<evidence type="ECO:0000256" key="4">
    <source>
        <dbReference type="ARBA" id="ARBA00023136"/>
    </source>
</evidence>
<feature type="transmembrane region" description="Helical" evidence="7">
    <location>
        <begin position="194"/>
        <end position="215"/>
    </location>
</feature>
<evidence type="ECO:0000256" key="7">
    <source>
        <dbReference type="SAM" id="Phobius"/>
    </source>
</evidence>
<name>A0A8H5BPE3_9AGAR</name>
<feature type="transmembrane region" description="Helical" evidence="7">
    <location>
        <begin position="6"/>
        <end position="29"/>
    </location>
</feature>
<feature type="domain" description="Rhodopsin" evidence="8">
    <location>
        <begin position="29"/>
        <end position="219"/>
    </location>
</feature>
<reference evidence="9 10" key="1">
    <citation type="journal article" date="2020" name="ISME J.">
        <title>Uncovering the hidden diversity of litter-decomposition mechanisms in mushroom-forming fungi.</title>
        <authorList>
            <person name="Floudas D."/>
            <person name="Bentzer J."/>
            <person name="Ahren D."/>
            <person name="Johansson T."/>
            <person name="Persson P."/>
            <person name="Tunlid A."/>
        </authorList>
    </citation>
    <scope>NUCLEOTIDE SEQUENCE [LARGE SCALE GENOMIC DNA]</scope>
    <source>
        <strain evidence="9 10">CBS 101986</strain>
    </source>
</reference>
<evidence type="ECO:0000256" key="3">
    <source>
        <dbReference type="ARBA" id="ARBA00022989"/>
    </source>
</evidence>
<feature type="transmembrane region" description="Helical" evidence="7">
    <location>
        <begin position="227"/>
        <end position="256"/>
    </location>
</feature>
<evidence type="ECO:0000313" key="10">
    <source>
        <dbReference type="Proteomes" id="UP000567179"/>
    </source>
</evidence>
<comment type="caution">
    <text evidence="9">The sequence shown here is derived from an EMBL/GenBank/DDBJ whole genome shotgun (WGS) entry which is preliminary data.</text>
</comment>
<evidence type="ECO:0000256" key="1">
    <source>
        <dbReference type="ARBA" id="ARBA00004141"/>
    </source>
</evidence>
<dbReference type="PANTHER" id="PTHR33048:SF19">
    <property type="entry name" value="MEMBRANE PROTEIN PTH11-LIKE, PUTATIVE (AFU_ORTHOLOGUE AFUA_1G14080)-RELATED"/>
    <property type="match status" value="1"/>
</dbReference>
<keyword evidence="2 7" id="KW-0812">Transmembrane</keyword>
<proteinExistence type="inferred from homology"/>
<dbReference type="AlphaFoldDB" id="A0A8H5BPE3"/>
<feature type="transmembrane region" description="Helical" evidence="7">
    <location>
        <begin position="162"/>
        <end position="182"/>
    </location>
</feature>
<dbReference type="OrthoDB" id="3229610at2759"/>
<evidence type="ECO:0000313" key="9">
    <source>
        <dbReference type="EMBL" id="KAF5327107.1"/>
    </source>
</evidence>
<feature type="transmembrane region" description="Helical" evidence="7">
    <location>
        <begin position="82"/>
        <end position="105"/>
    </location>
</feature>
<gene>
    <name evidence="9" type="ORF">D9619_004524</name>
</gene>
<keyword evidence="4 7" id="KW-0472">Membrane</keyword>
<evidence type="ECO:0000256" key="2">
    <source>
        <dbReference type="ARBA" id="ARBA00022692"/>
    </source>
</evidence>
<feature type="region of interest" description="Disordered" evidence="6">
    <location>
        <begin position="267"/>
        <end position="372"/>
    </location>
</feature>
<dbReference type="EMBL" id="JAACJJ010000014">
    <property type="protein sequence ID" value="KAF5327107.1"/>
    <property type="molecule type" value="Genomic_DNA"/>
</dbReference>
<dbReference type="InterPro" id="IPR049326">
    <property type="entry name" value="Rhodopsin_dom_fungi"/>
</dbReference>
<feature type="transmembrane region" description="Helical" evidence="7">
    <location>
        <begin position="117"/>
        <end position="138"/>
    </location>
</feature>
<feature type="compositionally biased region" description="Polar residues" evidence="6">
    <location>
        <begin position="272"/>
        <end position="283"/>
    </location>
</feature>
<feature type="compositionally biased region" description="Polar residues" evidence="6">
    <location>
        <begin position="304"/>
        <end position="326"/>
    </location>
</feature>
<dbReference type="PANTHER" id="PTHR33048">
    <property type="entry name" value="PTH11-LIKE INTEGRAL MEMBRANE PROTEIN (AFU_ORTHOLOGUE AFUA_5G11245)"/>
    <property type="match status" value="1"/>
</dbReference>
<protein>
    <recommendedName>
        <fullName evidence="8">Rhodopsin domain-containing protein</fullName>
    </recommendedName>
</protein>
<accession>A0A8H5BPE3</accession>
<dbReference type="GO" id="GO:0016020">
    <property type="term" value="C:membrane"/>
    <property type="evidence" value="ECO:0007669"/>
    <property type="project" value="UniProtKB-SubCell"/>
</dbReference>
<comment type="subcellular location">
    <subcellularLocation>
        <location evidence="1">Membrane</location>
        <topology evidence="1">Multi-pass membrane protein</topology>
    </subcellularLocation>
</comment>
<evidence type="ECO:0000256" key="6">
    <source>
        <dbReference type="SAM" id="MobiDB-lite"/>
    </source>
</evidence>
<dbReference type="Pfam" id="PF20684">
    <property type="entry name" value="Fung_rhodopsin"/>
    <property type="match status" value="1"/>
</dbReference>